<sequence length="129" mass="14463">IETRFSDIYSYNGLPNRLKGGYGLLPVSTNVLECSNSWDHGRWERQLNLNQIIEKMKKSGNTLIAECRQAPFGGASLVLAGSTVIYRSVWNTFSQKAKDSLLSKVGIYPPREATLRKLPEVLSTGKIRF</sequence>
<feature type="non-terminal residue" evidence="1">
    <location>
        <position position="1"/>
    </location>
</feature>
<gene>
    <name evidence="1" type="ORF">PFISCL1PPCAC_15699</name>
</gene>
<keyword evidence="2" id="KW-1185">Reference proteome</keyword>
<dbReference type="Proteomes" id="UP001432322">
    <property type="component" value="Unassembled WGS sequence"/>
</dbReference>
<dbReference type="AlphaFoldDB" id="A0AAV5W2R2"/>
<comment type="caution">
    <text evidence="1">The sequence shown here is derived from an EMBL/GenBank/DDBJ whole genome shotgun (WGS) entry which is preliminary data.</text>
</comment>
<accession>A0AAV5W2R2</accession>
<dbReference type="EMBL" id="BTSY01000004">
    <property type="protein sequence ID" value="GMT24402.1"/>
    <property type="molecule type" value="Genomic_DNA"/>
</dbReference>
<evidence type="ECO:0000313" key="1">
    <source>
        <dbReference type="EMBL" id="GMT24402.1"/>
    </source>
</evidence>
<organism evidence="1 2">
    <name type="scientific">Pristionchus fissidentatus</name>
    <dbReference type="NCBI Taxonomy" id="1538716"/>
    <lineage>
        <taxon>Eukaryota</taxon>
        <taxon>Metazoa</taxon>
        <taxon>Ecdysozoa</taxon>
        <taxon>Nematoda</taxon>
        <taxon>Chromadorea</taxon>
        <taxon>Rhabditida</taxon>
        <taxon>Rhabditina</taxon>
        <taxon>Diplogasteromorpha</taxon>
        <taxon>Diplogasteroidea</taxon>
        <taxon>Neodiplogasteridae</taxon>
        <taxon>Pristionchus</taxon>
    </lineage>
</organism>
<protein>
    <submittedName>
        <fullName evidence="1">Uncharacterized protein</fullName>
    </submittedName>
</protein>
<proteinExistence type="predicted"/>
<reference evidence="1" key="1">
    <citation type="submission" date="2023-10" db="EMBL/GenBank/DDBJ databases">
        <title>Genome assembly of Pristionchus species.</title>
        <authorList>
            <person name="Yoshida K."/>
            <person name="Sommer R.J."/>
        </authorList>
    </citation>
    <scope>NUCLEOTIDE SEQUENCE</scope>
    <source>
        <strain evidence="1">RS5133</strain>
    </source>
</reference>
<name>A0AAV5W2R2_9BILA</name>
<evidence type="ECO:0000313" key="2">
    <source>
        <dbReference type="Proteomes" id="UP001432322"/>
    </source>
</evidence>